<dbReference type="GO" id="GO:0010143">
    <property type="term" value="P:cutin biosynthetic process"/>
    <property type="evidence" value="ECO:0007669"/>
    <property type="project" value="TreeGrafter"/>
</dbReference>
<dbReference type="SUPFAM" id="SSF69593">
    <property type="entry name" value="Glycerol-3-phosphate (1)-acyltransferase"/>
    <property type="match status" value="1"/>
</dbReference>
<dbReference type="Pfam" id="PF23270">
    <property type="entry name" value="HAD_RAM2_N"/>
    <property type="match status" value="1"/>
</dbReference>
<evidence type="ECO:0000313" key="10">
    <source>
        <dbReference type="EMBL" id="KAK6937251.1"/>
    </source>
</evidence>
<evidence type="ECO:0000256" key="6">
    <source>
        <dbReference type="ARBA" id="ARBA00023136"/>
    </source>
</evidence>
<evidence type="ECO:0000256" key="5">
    <source>
        <dbReference type="ARBA" id="ARBA00022989"/>
    </source>
</evidence>
<evidence type="ECO:0000256" key="7">
    <source>
        <dbReference type="ARBA" id="ARBA00023315"/>
    </source>
</evidence>
<dbReference type="GO" id="GO:0016791">
    <property type="term" value="F:phosphatase activity"/>
    <property type="evidence" value="ECO:0007669"/>
    <property type="project" value="TreeGrafter"/>
</dbReference>
<reference evidence="10 11" key="1">
    <citation type="submission" date="2023-12" db="EMBL/GenBank/DDBJ databases">
        <title>A high-quality genome assembly for Dillenia turbinata (Dilleniales).</title>
        <authorList>
            <person name="Chanderbali A."/>
        </authorList>
    </citation>
    <scope>NUCLEOTIDE SEQUENCE [LARGE SCALE GENOMIC DNA]</scope>
    <source>
        <strain evidence="10">LSX21</strain>
        <tissue evidence="10">Leaf</tissue>
    </source>
</reference>
<comment type="similarity">
    <text evidence="2">Belongs to the GPAT/DAPAT family.</text>
</comment>
<comment type="subcellular location">
    <subcellularLocation>
        <location evidence="1">Membrane</location>
        <topology evidence="1">Multi-pass membrane protein</topology>
    </subcellularLocation>
</comment>
<evidence type="ECO:0000256" key="3">
    <source>
        <dbReference type="ARBA" id="ARBA00022679"/>
    </source>
</evidence>
<protein>
    <submittedName>
        <fullName evidence="10">Phospholipid/glycerol acyltransferase</fullName>
    </submittedName>
</protein>
<dbReference type="Proteomes" id="UP001370490">
    <property type="component" value="Unassembled WGS sequence"/>
</dbReference>
<evidence type="ECO:0000256" key="2">
    <source>
        <dbReference type="ARBA" id="ARBA00007937"/>
    </source>
</evidence>
<gene>
    <name evidence="10" type="ORF">RJ641_030759</name>
</gene>
<dbReference type="SMART" id="SM00563">
    <property type="entry name" value="PlsC"/>
    <property type="match status" value="1"/>
</dbReference>
<organism evidence="10 11">
    <name type="scientific">Dillenia turbinata</name>
    <dbReference type="NCBI Taxonomy" id="194707"/>
    <lineage>
        <taxon>Eukaryota</taxon>
        <taxon>Viridiplantae</taxon>
        <taxon>Streptophyta</taxon>
        <taxon>Embryophyta</taxon>
        <taxon>Tracheophyta</taxon>
        <taxon>Spermatophyta</taxon>
        <taxon>Magnoliopsida</taxon>
        <taxon>eudicotyledons</taxon>
        <taxon>Gunneridae</taxon>
        <taxon>Pentapetalae</taxon>
        <taxon>Dilleniales</taxon>
        <taxon>Dilleniaceae</taxon>
        <taxon>Dillenia</taxon>
    </lineage>
</organism>
<evidence type="ECO:0000256" key="4">
    <source>
        <dbReference type="ARBA" id="ARBA00022692"/>
    </source>
</evidence>
<evidence type="ECO:0000256" key="8">
    <source>
        <dbReference type="SAM" id="Phobius"/>
    </source>
</evidence>
<dbReference type="InterPro" id="IPR056462">
    <property type="entry name" value="HAD_RAM2/GPAT1-8"/>
</dbReference>
<dbReference type="GO" id="GO:0090447">
    <property type="term" value="F:glycerol-3-phosphate 2-O-acyltransferase activity"/>
    <property type="evidence" value="ECO:0007669"/>
    <property type="project" value="TreeGrafter"/>
</dbReference>
<feature type="transmembrane region" description="Helical" evidence="8">
    <location>
        <begin position="89"/>
        <end position="107"/>
    </location>
</feature>
<dbReference type="CDD" id="cd06551">
    <property type="entry name" value="LPLAT"/>
    <property type="match status" value="1"/>
</dbReference>
<accession>A0AAN8VW98</accession>
<keyword evidence="4 8" id="KW-0812">Transmembrane</keyword>
<dbReference type="GO" id="GO:0016020">
    <property type="term" value="C:membrane"/>
    <property type="evidence" value="ECO:0007669"/>
    <property type="project" value="UniProtKB-SubCell"/>
</dbReference>
<keyword evidence="3" id="KW-0808">Transferase</keyword>
<dbReference type="EMBL" id="JBAMMX010000006">
    <property type="protein sequence ID" value="KAK6937251.1"/>
    <property type="molecule type" value="Genomic_DNA"/>
</dbReference>
<dbReference type="InterPro" id="IPR002123">
    <property type="entry name" value="Plipid/glycerol_acylTrfase"/>
</dbReference>
<keyword evidence="5 8" id="KW-1133">Transmembrane helix</keyword>
<comment type="caution">
    <text evidence="10">The sequence shown here is derived from an EMBL/GenBank/DDBJ whole genome shotgun (WGS) entry which is preliminary data.</text>
</comment>
<feature type="transmembrane region" description="Helical" evidence="8">
    <location>
        <begin position="6"/>
        <end position="24"/>
    </location>
</feature>
<dbReference type="PANTHER" id="PTHR15486">
    <property type="entry name" value="ANCIENT UBIQUITOUS PROTEIN"/>
    <property type="match status" value="1"/>
</dbReference>
<dbReference type="PANTHER" id="PTHR15486:SF62">
    <property type="entry name" value="GLYCEROL-3-PHOSPHATE ACYLTRANSFERASE 2-RELATED"/>
    <property type="match status" value="1"/>
</dbReference>
<name>A0AAN8VW98_9MAGN</name>
<feature type="transmembrane region" description="Helical" evidence="8">
    <location>
        <begin position="61"/>
        <end position="83"/>
    </location>
</feature>
<evidence type="ECO:0000313" key="11">
    <source>
        <dbReference type="Proteomes" id="UP001370490"/>
    </source>
</evidence>
<dbReference type="AlphaFoldDB" id="A0AAN8VW98"/>
<feature type="domain" description="Phospholipid/glycerol acyltransferase" evidence="9">
    <location>
        <begin position="343"/>
        <end position="444"/>
    </location>
</feature>
<sequence length="541" mass="61527">MASLAFVIIQPIAFFFRILLKKLIRNQRYLRRKSSNVYSSQFKFQKYPLICHRSELSDQTLIFNVEGALLKSSSLFPYFMLVAFEAGGLLRAFVLLMLYPLICLLSYEKGLRTMVMVCFFGIKKESFRVGTAVLPKFFLEDVGLEGFEVLRSCERKVGVTELPQVMVESFLRDYLQVEFVVGRQLKVVCGYYVGLMEEKRKDRAILERIVLGDPKMSSNIVGFSKFGKFDHQMFSHCKEIYMVSETDKRSWHHLPRDTYPKPLIFHDGRLAVRPTPLTTLALFMWVPFGVTISILRITIALSLPFDFSIPILSFTGLRLVYTPSPKCPNSQPSPKLSKQQKGLLYVCNHRTLLDPLYLSFTLKRPITTVTYSLSRMSEILAPIQTIRLTRDRDQDGKMMEKLLSQGDLVVCPEGTTCREPYLLRFSPLFAEMSDDIVPVAVNAHVDMFYGTTAGGFKCLDPVYFLMNAFPKYTVNLSLGKVCGSSTCHDGRESRFGVANHVQCLLSEALGFECTMLTRKDKYLILAGNEGIVSSDCNKSKN</sequence>
<evidence type="ECO:0000256" key="1">
    <source>
        <dbReference type="ARBA" id="ARBA00004141"/>
    </source>
</evidence>
<dbReference type="Pfam" id="PF01553">
    <property type="entry name" value="Acyltransferase"/>
    <property type="match status" value="1"/>
</dbReference>
<keyword evidence="11" id="KW-1185">Reference proteome</keyword>
<keyword evidence="7 10" id="KW-0012">Acyltransferase</keyword>
<evidence type="ECO:0000259" key="9">
    <source>
        <dbReference type="SMART" id="SM00563"/>
    </source>
</evidence>
<proteinExistence type="inferred from homology"/>
<feature type="transmembrane region" description="Helical" evidence="8">
    <location>
        <begin position="279"/>
        <end position="303"/>
    </location>
</feature>
<keyword evidence="6 8" id="KW-0472">Membrane</keyword>